<feature type="domain" description="BOD1/SHG1" evidence="2">
    <location>
        <begin position="34"/>
        <end position="136"/>
    </location>
</feature>
<protein>
    <submittedName>
        <fullName evidence="3">BgTH12-07155</fullName>
    </submittedName>
</protein>
<proteinExistence type="predicted"/>
<feature type="compositionally biased region" description="Basic residues" evidence="1">
    <location>
        <begin position="477"/>
        <end position="509"/>
    </location>
</feature>
<name>A0A9W4GIT9_BLUGR</name>
<accession>A0A9W4GIT9</accession>
<feature type="region of interest" description="Disordered" evidence="1">
    <location>
        <begin position="423"/>
        <end position="787"/>
    </location>
</feature>
<organism evidence="3 4">
    <name type="scientific">Blumeria graminis f. sp. triticale</name>
    <dbReference type="NCBI Taxonomy" id="1689686"/>
    <lineage>
        <taxon>Eukaryota</taxon>
        <taxon>Fungi</taxon>
        <taxon>Dikarya</taxon>
        <taxon>Ascomycota</taxon>
        <taxon>Pezizomycotina</taxon>
        <taxon>Leotiomycetes</taxon>
        <taxon>Erysiphales</taxon>
        <taxon>Erysiphaceae</taxon>
        <taxon>Blumeria</taxon>
    </lineage>
</organism>
<dbReference type="Pfam" id="PF05205">
    <property type="entry name" value="COMPASS-Shg1"/>
    <property type="match status" value="1"/>
</dbReference>
<dbReference type="Proteomes" id="UP000683417">
    <property type="component" value="Unassembled WGS sequence"/>
</dbReference>
<dbReference type="AlphaFoldDB" id="A0A9W4GIT9"/>
<dbReference type="InterPro" id="IPR055264">
    <property type="entry name" value="BOD1/SHG1_dom"/>
</dbReference>
<dbReference type="EMBL" id="CAJHIT010000010">
    <property type="protein sequence ID" value="CAD6506228.1"/>
    <property type="molecule type" value="Genomic_DNA"/>
</dbReference>
<feature type="compositionally biased region" description="Basic residues" evidence="1">
    <location>
        <begin position="705"/>
        <end position="719"/>
    </location>
</feature>
<feature type="compositionally biased region" description="Basic and acidic residues" evidence="1">
    <location>
        <begin position="570"/>
        <end position="586"/>
    </location>
</feature>
<comment type="caution">
    <text evidence="3">The sequence shown here is derived from an EMBL/GenBank/DDBJ whole genome shotgun (WGS) entry which is preliminary data.</text>
</comment>
<sequence>MAHIEGVPLDPTRKKLKTSDLPISSATRAAIEGLAHTFKKKGGYDSLRKQIWNDLTKTTFEAEFSSSLLKAAEIELEKNDYDLLRKNRATAEALIHGAVERAGAYRDAENQIDALIDAHIFEIESGIRDIRKNNVGEEVAAMEQARGGKTDEQYAEEAKLRRQAREKSRREAREKERIMLEERLKEERAIKKAEEKKNEAEIEKRRAEREARRQAEREREEKKERDMRERNRRDRNKEERHRRYDDESRHNVMKVSAQDPRTLRKQDSFKDPDGTAGTGTLKDPESLTKFNATKESDNIMEPGTVKQELSKEEIERLEQEALNHLLKPLCPAKNYHQHQFNNGLAPPPRKIMPSSAIQPISKGFQPKSDNKTPITTQTALNPENGLKIPCFNTENIITKKFAIEKPVIDKIIAESSLPEKIVESNSINQQNQKRSRSQNLGRDRDRSRSRNRNSSCGWSSDQSSDWSCSNKRDQNYHRKRDLSHNRRGFRSNNHNHGRNSARKLSRSRSPRRESRGHENVRSNWDNRDRTRVDKYYNESKDQKSTHADNFRKESKDYDKMYQYQSKYKRRSDSIERKYTSNDTDRRKTSKSNLSVIRDHSPSYPKERTKVKDSSSKNHSSLIQRTRHARSRSLSRDSDVRKENRIARSTSPLNIDRYVPGTHNKRRRNSNSERSESRKKGRSRSPDRDRGREKDSRHSRNDYRSRKSRSPSRSRRRYHNKNRDQTTSRSRSRSPDVRQERKSRTNRSRSRDRDRNHDREKRRERSRSRDRDRNKDRTRRRSKSRGSR</sequence>
<feature type="compositionally biased region" description="Basic and acidic residues" evidence="1">
    <location>
        <begin position="510"/>
        <end position="559"/>
    </location>
</feature>
<feature type="compositionally biased region" description="Basic and acidic residues" evidence="1">
    <location>
        <begin position="282"/>
        <end position="297"/>
    </location>
</feature>
<feature type="compositionally biased region" description="Basic residues" evidence="1">
    <location>
        <begin position="775"/>
        <end position="787"/>
    </location>
</feature>
<gene>
    <name evidence="3" type="ORF">BGTH12_LOCUS7586</name>
</gene>
<evidence type="ECO:0000313" key="3">
    <source>
        <dbReference type="EMBL" id="CAD6506228.1"/>
    </source>
</evidence>
<feature type="compositionally biased region" description="Basic and acidic residues" evidence="1">
    <location>
        <begin position="596"/>
        <end position="615"/>
    </location>
</feature>
<evidence type="ECO:0000256" key="1">
    <source>
        <dbReference type="SAM" id="MobiDB-lite"/>
    </source>
</evidence>
<feature type="region of interest" description="Disordered" evidence="1">
    <location>
        <begin position="142"/>
        <end position="174"/>
    </location>
</feature>
<feature type="compositionally biased region" description="Basic and acidic residues" evidence="1">
    <location>
        <begin position="669"/>
        <end position="704"/>
    </location>
</feature>
<feature type="compositionally biased region" description="Basic and acidic residues" evidence="1">
    <location>
        <begin position="261"/>
        <end position="273"/>
    </location>
</feature>
<reference evidence="3" key="1">
    <citation type="submission" date="2020-10" db="EMBL/GenBank/DDBJ databases">
        <authorList>
            <person name="Muller C M."/>
        </authorList>
    </citation>
    <scope>NUCLEOTIDE SEQUENCE</scope>
    <source>
        <strain evidence="3">THUN-12</strain>
    </source>
</reference>
<feature type="compositionally biased region" description="Basic and acidic residues" evidence="1">
    <location>
        <begin position="193"/>
        <end position="250"/>
    </location>
</feature>
<evidence type="ECO:0000313" key="4">
    <source>
        <dbReference type="Proteomes" id="UP000683417"/>
    </source>
</evidence>
<feature type="compositionally biased region" description="Basic and acidic residues" evidence="1">
    <location>
        <begin position="633"/>
        <end position="645"/>
    </location>
</feature>
<evidence type="ECO:0000259" key="2">
    <source>
        <dbReference type="Pfam" id="PF05205"/>
    </source>
</evidence>
<dbReference type="PANTHER" id="PTHR28034">
    <property type="entry name" value="SET1 COMPLEX COMPONENT SHG1"/>
    <property type="match status" value="1"/>
</dbReference>
<dbReference type="PANTHER" id="PTHR28034:SF1">
    <property type="entry name" value="NUCLEOMORPHIN"/>
    <property type="match status" value="1"/>
</dbReference>
<feature type="compositionally biased region" description="Low complexity" evidence="1">
    <location>
        <begin position="452"/>
        <end position="469"/>
    </location>
</feature>
<feature type="compositionally biased region" description="Basic and acidic residues" evidence="1">
    <location>
        <begin position="732"/>
        <end position="774"/>
    </location>
</feature>
<feature type="compositionally biased region" description="Basic and acidic residues" evidence="1">
    <location>
        <begin position="146"/>
        <end position="174"/>
    </location>
</feature>
<feature type="region of interest" description="Disordered" evidence="1">
    <location>
        <begin position="193"/>
        <end position="301"/>
    </location>
</feature>